<dbReference type="Gene3D" id="3.30.565.10">
    <property type="entry name" value="Histidine kinase-like ATPase, C-terminal domain"/>
    <property type="match status" value="1"/>
</dbReference>
<dbReference type="CDD" id="cd17546">
    <property type="entry name" value="REC_hyHK_CKI1_RcsC-like"/>
    <property type="match status" value="1"/>
</dbReference>
<keyword evidence="5" id="KW-0472">Membrane</keyword>
<reference evidence="9" key="1">
    <citation type="journal article" date="2019" name="Int. J. Syst. Evol. Microbiol.">
        <title>The Global Catalogue of Microorganisms (GCM) 10K type strain sequencing project: providing services to taxonomists for standard genome sequencing and annotation.</title>
        <authorList>
            <consortium name="The Broad Institute Genomics Platform"/>
            <consortium name="The Broad Institute Genome Sequencing Center for Infectious Disease"/>
            <person name="Wu L."/>
            <person name="Ma J."/>
        </authorList>
    </citation>
    <scope>NUCLEOTIDE SEQUENCE [LARGE SCALE GENOMIC DNA]</scope>
    <source>
        <strain evidence="9">IBRC 10765</strain>
    </source>
</reference>
<dbReference type="PRINTS" id="PR00344">
    <property type="entry name" value="BCTRLSENSOR"/>
</dbReference>
<dbReference type="InterPro" id="IPR003594">
    <property type="entry name" value="HATPase_dom"/>
</dbReference>
<gene>
    <name evidence="8" type="ORF">ACFOOG_12580</name>
</gene>
<protein>
    <recommendedName>
        <fullName evidence="2">histidine kinase</fullName>
        <ecNumber evidence="2">2.7.13.3</ecNumber>
    </recommendedName>
</protein>
<name>A0ABV7ZZS3_9GAMM</name>
<evidence type="ECO:0000256" key="1">
    <source>
        <dbReference type="ARBA" id="ARBA00000085"/>
    </source>
</evidence>
<dbReference type="Pfam" id="PF00072">
    <property type="entry name" value="Response_reg"/>
    <property type="match status" value="1"/>
</dbReference>
<feature type="transmembrane region" description="Helical" evidence="5">
    <location>
        <begin position="304"/>
        <end position="321"/>
    </location>
</feature>
<evidence type="ECO:0000256" key="2">
    <source>
        <dbReference type="ARBA" id="ARBA00012438"/>
    </source>
</evidence>
<dbReference type="InterPro" id="IPR005467">
    <property type="entry name" value="His_kinase_dom"/>
</dbReference>
<dbReference type="Proteomes" id="UP001595617">
    <property type="component" value="Unassembled WGS sequence"/>
</dbReference>
<dbReference type="InterPro" id="IPR003661">
    <property type="entry name" value="HisK_dim/P_dom"/>
</dbReference>
<dbReference type="Pfam" id="PF00512">
    <property type="entry name" value="HisKA"/>
    <property type="match status" value="1"/>
</dbReference>
<evidence type="ECO:0000259" key="6">
    <source>
        <dbReference type="PROSITE" id="PS50109"/>
    </source>
</evidence>
<evidence type="ECO:0000256" key="5">
    <source>
        <dbReference type="SAM" id="Phobius"/>
    </source>
</evidence>
<dbReference type="InterPro" id="IPR004358">
    <property type="entry name" value="Sig_transdc_His_kin-like_C"/>
</dbReference>
<keyword evidence="5" id="KW-1133">Transmembrane helix</keyword>
<dbReference type="SMART" id="SM00388">
    <property type="entry name" value="HisKA"/>
    <property type="match status" value="1"/>
</dbReference>
<evidence type="ECO:0000259" key="7">
    <source>
        <dbReference type="PROSITE" id="PS50110"/>
    </source>
</evidence>
<feature type="modified residue" description="4-aspartylphosphate" evidence="4">
    <location>
        <position position="669"/>
    </location>
</feature>
<feature type="transmembrane region" description="Helical" evidence="5">
    <location>
        <begin position="197"/>
        <end position="220"/>
    </location>
</feature>
<evidence type="ECO:0000256" key="3">
    <source>
        <dbReference type="ARBA" id="ARBA00022553"/>
    </source>
</evidence>
<dbReference type="SMART" id="SM00448">
    <property type="entry name" value="REC"/>
    <property type="match status" value="1"/>
</dbReference>
<organism evidence="8 9">
    <name type="scientific">Saccharospirillum mangrovi</name>
    <dbReference type="NCBI Taxonomy" id="2161747"/>
    <lineage>
        <taxon>Bacteria</taxon>
        <taxon>Pseudomonadati</taxon>
        <taxon>Pseudomonadota</taxon>
        <taxon>Gammaproteobacteria</taxon>
        <taxon>Oceanospirillales</taxon>
        <taxon>Saccharospirillaceae</taxon>
        <taxon>Saccharospirillum</taxon>
    </lineage>
</organism>
<dbReference type="Gene3D" id="3.40.50.2300">
    <property type="match status" value="1"/>
</dbReference>
<dbReference type="PROSITE" id="PS50109">
    <property type="entry name" value="HIS_KIN"/>
    <property type="match status" value="1"/>
</dbReference>
<feature type="domain" description="Response regulatory" evidence="7">
    <location>
        <begin position="615"/>
        <end position="736"/>
    </location>
</feature>
<dbReference type="Gene3D" id="1.10.287.130">
    <property type="match status" value="1"/>
</dbReference>
<feature type="transmembrane region" description="Helical" evidence="5">
    <location>
        <begin position="333"/>
        <end position="351"/>
    </location>
</feature>
<dbReference type="RefSeq" id="WP_380697049.1">
    <property type="nucleotide sequence ID" value="NZ_JBHRYR010000003.1"/>
</dbReference>
<dbReference type="Pfam" id="PF02518">
    <property type="entry name" value="HATPase_c"/>
    <property type="match status" value="1"/>
</dbReference>
<dbReference type="InterPro" id="IPR036097">
    <property type="entry name" value="HisK_dim/P_sf"/>
</dbReference>
<dbReference type="SUPFAM" id="SSF47384">
    <property type="entry name" value="Homodimeric domain of signal transducing histidine kinase"/>
    <property type="match status" value="1"/>
</dbReference>
<accession>A0ABV7ZZS3</accession>
<evidence type="ECO:0000313" key="8">
    <source>
        <dbReference type="EMBL" id="MFC3853671.1"/>
    </source>
</evidence>
<dbReference type="EC" id="2.7.13.3" evidence="2"/>
<dbReference type="SUPFAM" id="SSF52172">
    <property type="entry name" value="CheY-like"/>
    <property type="match status" value="1"/>
</dbReference>
<feature type="transmembrane region" description="Helical" evidence="5">
    <location>
        <begin position="158"/>
        <end position="176"/>
    </location>
</feature>
<comment type="catalytic activity">
    <reaction evidence="1">
        <text>ATP + protein L-histidine = ADP + protein N-phospho-L-histidine.</text>
        <dbReference type="EC" id="2.7.13.3"/>
    </reaction>
</comment>
<proteinExistence type="predicted"/>
<feature type="domain" description="Histidine kinase" evidence="6">
    <location>
        <begin position="379"/>
        <end position="595"/>
    </location>
</feature>
<dbReference type="InterPro" id="IPR050956">
    <property type="entry name" value="2C_system_His_kinase"/>
</dbReference>
<dbReference type="GO" id="GO:0005524">
    <property type="term" value="F:ATP binding"/>
    <property type="evidence" value="ECO:0007669"/>
    <property type="project" value="UniProtKB-KW"/>
</dbReference>
<dbReference type="InterPro" id="IPR011006">
    <property type="entry name" value="CheY-like_superfamily"/>
</dbReference>
<dbReference type="EMBL" id="JBHRYR010000003">
    <property type="protein sequence ID" value="MFC3853671.1"/>
    <property type="molecule type" value="Genomic_DNA"/>
</dbReference>
<dbReference type="SMART" id="SM00387">
    <property type="entry name" value="HATPase_c"/>
    <property type="match status" value="1"/>
</dbReference>
<sequence length="738" mass="82367">MVLLAPLAWANDHLDPRARVENVLPKAYQLLDDSASFSFADVVSPSFTAQWIPVKANRLRGAGDTSAQWLSITLDSPTNGNALLLLDTGRSVQIQAWKNGIEVTPLLTPTLRGYAIALSDGAATDHWVFRLVSERPYTLGLYCENLGYFTSRNQWLSFYIYALLGAGLLAAVVQLLRQTARRKEHTANSHFLLWPGYLFTLVLFTLFQYVGITPLLGVNGTADKEWLPALALAMGTSMLGLMWWGQRWAAQDQRMLGYALVLAAAVTALLAGTLGVVALLAVLLMTRLAGFGIRREDVHQFQTVAAVLTLILWALLEWLYHTEFAITGRAHQPLQLTLLLIHGVFIQRAFVARVKQRPVFSNLQLPTDSTRDSIGLLRKLNHDLRSPINGVLGMASLLSDTQLNSQQQEYVATINNAGLQMLNLADEIRTLTRLTSDQMKIRPKRVELGVFIHDVVSPFAHLASQKMIEVATQILPAVPQFVRLDPDAVGQVLRILLDNAVRYTEEGDIVVTIRLEGENRLRLRVDDTGRGVPEQEQTTLFDFKAPVSDPNVSRTYLKLGLPIARALVHAMQGQIGMSRGAERGSSFWISIPFSAEVVPESATMQRDLETLLHKKVLIVDDHFACRRVLEDQTRGWGMLPELASDGKEALAILQSHMYFHQPFDWALIDYRMPRMNGLDLLRKIRSIEGLRRLKVIMLTGVDQHFVEQAVADLSTVGVLPKPINTRELLRLLQENPDG</sequence>
<dbReference type="SUPFAM" id="SSF55874">
    <property type="entry name" value="ATPase domain of HSP90 chaperone/DNA topoisomerase II/histidine kinase"/>
    <property type="match status" value="1"/>
</dbReference>
<dbReference type="CDD" id="cd00082">
    <property type="entry name" value="HisKA"/>
    <property type="match status" value="1"/>
</dbReference>
<dbReference type="PANTHER" id="PTHR43719">
    <property type="entry name" value="TWO-COMPONENT HISTIDINE KINASE"/>
    <property type="match status" value="1"/>
</dbReference>
<keyword evidence="5" id="KW-0812">Transmembrane</keyword>
<dbReference type="InterPro" id="IPR036890">
    <property type="entry name" value="HATPase_C_sf"/>
</dbReference>
<keyword evidence="8" id="KW-0067">ATP-binding</keyword>
<keyword evidence="8" id="KW-0547">Nucleotide-binding</keyword>
<dbReference type="InterPro" id="IPR001789">
    <property type="entry name" value="Sig_transdc_resp-reg_receiver"/>
</dbReference>
<keyword evidence="3 4" id="KW-0597">Phosphoprotein</keyword>
<feature type="transmembrane region" description="Helical" evidence="5">
    <location>
        <begin position="226"/>
        <end position="244"/>
    </location>
</feature>
<evidence type="ECO:0000256" key="4">
    <source>
        <dbReference type="PROSITE-ProRule" id="PRU00169"/>
    </source>
</evidence>
<evidence type="ECO:0000313" key="9">
    <source>
        <dbReference type="Proteomes" id="UP001595617"/>
    </source>
</evidence>
<comment type="caution">
    <text evidence="8">The sequence shown here is derived from an EMBL/GenBank/DDBJ whole genome shotgun (WGS) entry which is preliminary data.</text>
</comment>
<keyword evidence="9" id="KW-1185">Reference proteome</keyword>
<dbReference type="PROSITE" id="PS50110">
    <property type="entry name" value="RESPONSE_REGULATORY"/>
    <property type="match status" value="1"/>
</dbReference>
<feature type="transmembrane region" description="Helical" evidence="5">
    <location>
        <begin position="256"/>
        <end position="284"/>
    </location>
</feature>
<dbReference type="PANTHER" id="PTHR43719:SF28">
    <property type="entry name" value="PEROXIDE STRESS-ACTIVATED HISTIDINE KINASE MAK1-RELATED"/>
    <property type="match status" value="1"/>
</dbReference>